<feature type="transmembrane region" description="Helical" evidence="1">
    <location>
        <begin position="377"/>
        <end position="395"/>
    </location>
</feature>
<feature type="transmembrane region" description="Helical" evidence="1">
    <location>
        <begin position="416"/>
        <end position="437"/>
    </location>
</feature>
<dbReference type="STRING" id="211114.SAMN04489726_6811"/>
<sequence>MWGQGRSWWRSAVAAALVLSAAVPGLAMASEGVDRAAVDRFVTSFADSAGYPGVAVAITKADRVVHVAGYGRDSSGAGLTAATPMPVASVSKSFTALAVMQLVEAGKVKLDAPVRDYIADFRIADPRGARITVRQLLSHTSGITDRTLPEKSLPQPNSLAEAVVRVRDATLAVEPGTQHRYTNTNYHLAARLVEVVAGEPFAEYLRRQVFEPAGMRGTTSIDRTPRDVPSTVRNGHIYAYGKSVPAREPDRFVAGSDGVISTAEDMARWLVVQANGGRTADGTRLVPPESAAAMRTSSDPRWTYGLGWDTSSGGKARHGGIWFTHVAGALLLPSGYGIAVLSNSGIGPGNEGTYSLEEGLAAVLEGGIPSTGSPTRLIIDLVLAGLTLVSVALGVRNLRRRRVWARRFEGRPVWQLVLRLLPRFAPLAILLALPYLLGSLFGGGRDMNYVQFAHYSVALVTWGLVASLMNIGVVVSRVVALRRLGRSSLVKAG</sequence>
<dbReference type="Proteomes" id="UP000183376">
    <property type="component" value="Chromosome I"/>
</dbReference>
<evidence type="ECO:0000259" key="3">
    <source>
        <dbReference type="Pfam" id="PF00144"/>
    </source>
</evidence>
<keyword evidence="1" id="KW-0812">Transmembrane</keyword>
<evidence type="ECO:0000313" key="4">
    <source>
        <dbReference type="EMBL" id="SDN48459.1"/>
    </source>
</evidence>
<proteinExistence type="predicted"/>
<feature type="chain" id="PRO_5009247229" evidence="2">
    <location>
        <begin position="30"/>
        <end position="493"/>
    </location>
</feature>
<feature type="signal peptide" evidence="2">
    <location>
        <begin position="1"/>
        <end position="29"/>
    </location>
</feature>
<keyword evidence="5" id="KW-1185">Reference proteome</keyword>
<dbReference type="InterPro" id="IPR001466">
    <property type="entry name" value="Beta-lactam-related"/>
</dbReference>
<dbReference type="EMBL" id="LT629701">
    <property type="protein sequence ID" value="SDN48459.1"/>
    <property type="molecule type" value="Genomic_DNA"/>
</dbReference>
<dbReference type="InterPro" id="IPR050491">
    <property type="entry name" value="AmpC-like"/>
</dbReference>
<evidence type="ECO:0000313" key="5">
    <source>
        <dbReference type="Proteomes" id="UP000183376"/>
    </source>
</evidence>
<dbReference type="Gene3D" id="3.40.710.10">
    <property type="entry name" value="DD-peptidase/beta-lactamase superfamily"/>
    <property type="match status" value="1"/>
</dbReference>
<dbReference type="InterPro" id="IPR012338">
    <property type="entry name" value="Beta-lactam/transpept-like"/>
</dbReference>
<accession>A0A1H0BS02</accession>
<dbReference type="AlphaFoldDB" id="A0A1H0BS02"/>
<dbReference type="PANTHER" id="PTHR46825:SF9">
    <property type="entry name" value="BETA-LACTAMASE-RELATED DOMAIN-CONTAINING PROTEIN"/>
    <property type="match status" value="1"/>
</dbReference>
<dbReference type="Pfam" id="PF00144">
    <property type="entry name" value="Beta-lactamase"/>
    <property type="match status" value="1"/>
</dbReference>
<name>A0A1H0BS02_ALLAB</name>
<dbReference type="eggNOG" id="COG1680">
    <property type="taxonomic scope" value="Bacteria"/>
</dbReference>
<gene>
    <name evidence="4" type="ORF">SAMN04489726_6811</name>
</gene>
<evidence type="ECO:0000256" key="1">
    <source>
        <dbReference type="SAM" id="Phobius"/>
    </source>
</evidence>
<organism evidence="4 5">
    <name type="scientific">Allokutzneria albata</name>
    <name type="common">Kibdelosporangium albatum</name>
    <dbReference type="NCBI Taxonomy" id="211114"/>
    <lineage>
        <taxon>Bacteria</taxon>
        <taxon>Bacillati</taxon>
        <taxon>Actinomycetota</taxon>
        <taxon>Actinomycetes</taxon>
        <taxon>Pseudonocardiales</taxon>
        <taxon>Pseudonocardiaceae</taxon>
        <taxon>Allokutzneria</taxon>
    </lineage>
</organism>
<keyword evidence="1" id="KW-0472">Membrane</keyword>
<feature type="domain" description="Beta-lactamase-related" evidence="3">
    <location>
        <begin position="38"/>
        <end position="347"/>
    </location>
</feature>
<dbReference type="PANTHER" id="PTHR46825">
    <property type="entry name" value="D-ALANYL-D-ALANINE-CARBOXYPEPTIDASE/ENDOPEPTIDASE AMPH"/>
    <property type="match status" value="1"/>
</dbReference>
<reference evidence="4 5" key="1">
    <citation type="submission" date="2016-10" db="EMBL/GenBank/DDBJ databases">
        <authorList>
            <person name="de Groot N.N."/>
        </authorList>
    </citation>
    <scope>NUCLEOTIDE SEQUENCE [LARGE SCALE GENOMIC DNA]</scope>
    <source>
        <strain evidence="4 5">DSM 44149</strain>
    </source>
</reference>
<keyword evidence="1" id="KW-1133">Transmembrane helix</keyword>
<evidence type="ECO:0000256" key="2">
    <source>
        <dbReference type="SAM" id="SignalP"/>
    </source>
</evidence>
<keyword evidence="2" id="KW-0732">Signal</keyword>
<feature type="transmembrane region" description="Helical" evidence="1">
    <location>
        <begin position="457"/>
        <end position="480"/>
    </location>
</feature>
<protein>
    <submittedName>
        <fullName evidence="4">CubicO group peptidase, beta-lactamase class C family</fullName>
    </submittedName>
</protein>
<dbReference type="SUPFAM" id="SSF56601">
    <property type="entry name" value="beta-lactamase/transpeptidase-like"/>
    <property type="match status" value="1"/>
</dbReference>